<evidence type="ECO:0000313" key="3">
    <source>
        <dbReference type="Proteomes" id="UP000325902"/>
    </source>
</evidence>
<feature type="signal peptide" evidence="1">
    <location>
        <begin position="1"/>
        <end position="22"/>
    </location>
</feature>
<name>A0A5N5CVQ7_9PEZI</name>
<dbReference type="AlphaFoldDB" id="A0A5N5CVQ7"/>
<keyword evidence="1" id="KW-0732">Signal</keyword>
<organism evidence="2 3">
    <name type="scientific">Lasiodiplodia theobromae</name>
    <dbReference type="NCBI Taxonomy" id="45133"/>
    <lineage>
        <taxon>Eukaryota</taxon>
        <taxon>Fungi</taxon>
        <taxon>Dikarya</taxon>
        <taxon>Ascomycota</taxon>
        <taxon>Pezizomycotina</taxon>
        <taxon>Dothideomycetes</taxon>
        <taxon>Dothideomycetes incertae sedis</taxon>
        <taxon>Botryosphaeriales</taxon>
        <taxon>Botryosphaeriaceae</taxon>
        <taxon>Lasiodiplodia</taxon>
    </lineage>
</organism>
<evidence type="ECO:0000256" key="1">
    <source>
        <dbReference type="SAM" id="SignalP"/>
    </source>
</evidence>
<dbReference type="EMBL" id="VCHE01000195">
    <property type="protein sequence ID" value="KAB2569426.1"/>
    <property type="molecule type" value="Genomic_DNA"/>
</dbReference>
<protein>
    <submittedName>
        <fullName evidence="2">Uncharacterized protein</fullName>
    </submittedName>
</protein>
<feature type="chain" id="PRO_5024851119" evidence="1">
    <location>
        <begin position="23"/>
        <end position="137"/>
    </location>
</feature>
<reference evidence="2 3" key="1">
    <citation type="journal article" date="2019" name="Sci. Rep.">
        <title>A multi-omics analysis of the grapevine pathogen Lasiodiplodia theobromae reveals that temperature affects the expression of virulence- and pathogenicity-related genes.</title>
        <authorList>
            <person name="Felix C."/>
            <person name="Meneses R."/>
            <person name="Goncalves M.F.M."/>
            <person name="Tilleman L."/>
            <person name="Duarte A.S."/>
            <person name="Jorrin-Novo J.V."/>
            <person name="Van de Peer Y."/>
            <person name="Deforce D."/>
            <person name="Van Nieuwerburgh F."/>
            <person name="Esteves A.C."/>
            <person name="Alves A."/>
        </authorList>
    </citation>
    <scope>NUCLEOTIDE SEQUENCE [LARGE SCALE GENOMIC DNA]</scope>
    <source>
        <strain evidence="2 3">LA-SOL3</strain>
    </source>
</reference>
<evidence type="ECO:0000313" key="2">
    <source>
        <dbReference type="EMBL" id="KAB2569426.1"/>
    </source>
</evidence>
<proteinExistence type="predicted"/>
<comment type="caution">
    <text evidence="2">The sequence shown here is derived from an EMBL/GenBank/DDBJ whole genome shotgun (WGS) entry which is preliminary data.</text>
</comment>
<gene>
    <name evidence="2" type="ORF">DBV05_g11908</name>
</gene>
<keyword evidence="3" id="KW-1185">Reference proteome</keyword>
<accession>A0A5N5CVQ7</accession>
<sequence length="137" mass="14470">MKFFSTAITTAVLGLFISSSAAAPAEALEARDDCVVNAAIISNWAESGLRRYRVAFSTSKANVDMKAVACESFWKKADPATNCAAIQNNIACYHSSAVNSWVVDQNEVAGPAGKAAIDCMVNNFITHFAGRTGCRAG</sequence>
<dbReference type="OrthoDB" id="4993314at2759"/>
<dbReference type="Proteomes" id="UP000325902">
    <property type="component" value="Unassembled WGS sequence"/>
</dbReference>